<keyword evidence="3" id="KW-0520">NAD</keyword>
<dbReference type="EMBL" id="CP032519">
    <property type="protein sequence ID" value="QEZ45776.1"/>
    <property type="molecule type" value="Genomic_DNA"/>
</dbReference>
<organism evidence="7 8">
    <name type="scientific">Cupriavidus oxalaticus</name>
    <dbReference type="NCBI Taxonomy" id="96344"/>
    <lineage>
        <taxon>Bacteria</taxon>
        <taxon>Pseudomonadati</taxon>
        <taxon>Pseudomonadota</taxon>
        <taxon>Betaproteobacteria</taxon>
        <taxon>Burkholderiales</taxon>
        <taxon>Burkholderiaceae</taxon>
        <taxon>Cupriavidus</taxon>
    </lineage>
</organism>
<dbReference type="GO" id="GO:0051287">
    <property type="term" value="F:NAD binding"/>
    <property type="evidence" value="ECO:0007669"/>
    <property type="project" value="InterPro"/>
</dbReference>
<dbReference type="InterPro" id="IPR036291">
    <property type="entry name" value="NAD(P)-bd_dom_sf"/>
</dbReference>
<dbReference type="FunFam" id="3.40.50.720:FF:000213">
    <property type="entry name" value="Putative 2-hydroxyacid dehydrogenase"/>
    <property type="match status" value="1"/>
</dbReference>
<accession>A0A5P3VH96</accession>
<dbReference type="Proteomes" id="UP000325743">
    <property type="component" value="Chromosome 2"/>
</dbReference>
<feature type="domain" description="D-isomer specific 2-hydroxyacid dehydrogenase catalytic" evidence="5">
    <location>
        <begin position="44"/>
        <end position="315"/>
    </location>
</feature>
<protein>
    <submittedName>
        <fullName evidence="7">2-hydroxyacid dehydrogenase</fullName>
    </submittedName>
</protein>
<evidence type="ECO:0000259" key="6">
    <source>
        <dbReference type="Pfam" id="PF02826"/>
    </source>
</evidence>
<gene>
    <name evidence="7" type="ORF">D2917_15760</name>
</gene>
<dbReference type="CDD" id="cd12156">
    <property type="entry name" value="HPPR"/>
    <property type="match status" value="1"/>
</dbReference>
<dbReference type="GO" id="GO:0016618">
    <property type="term" value="F:hydroxypyruvate reductase [NAD(P)H] activity"/>
    <property type="evidence" value="ECO:0007669"/>
    <property type="project" value="TreeGrafter"/>
</dbReference>
<dbReference type="PANTHER" id="PTHR10996">
    <property type="entry name" value="2-HYDROXYACID DEHYDROGENASE-RELATED"/>
    <property type="match status" value="1"/>
</dbReference>
<feature type="domain" description="D-isomer specific 2-hydroxyacid dehydrogenase NAD-binding" evidence="6">
    <location>
        <begin position="112"/>
        <end position="284"/>
    </location>
</feature>
<dbReference type="SUPFAM" id="SSF52283">
    <property type="entry name" value="Formate/glycerate dehydrogenase catalytic domain-like"/>
    <property type="match status" value="1"/>
</dbReference>
<dbReference type="RefSeq" id="WP_151071232.1">
    <property type="nucleotide sequence ID" value="NZ_CP032519.1"/>
</dbReference>
<dbReference type="Pfam" id="PF00389">
    <property type="entry name" value="2-Hacid_dh"/>
    <property type="match status" value="1"/>
</dbReference>
<comment type="similarity">
    <text evidence="4">Belongs to the D-isomer specific 2-hydroxyacid dehydrogenase family.</text>
</comment>
<name>A0A5P3VH96_9BURK</name>
<dbReference type="PANTHER" id="PTHR10996:SF178">
    <property type="entry name" value="2-HYDROXYACID DEHYDROGENASE YGL185C-RELATED"/>
    <property type="match status" value="1"/>
</dbReference>
<evidence type="ECO:0000313" key="7">
    <source>
        <dbReference type="EMBL" id="QEZ45776.1"/>
    </source>
</evidence>
<sequence length="316" mass="33319">MSSPQIIQILQVGPLAPQTNATLRQQYGAIALWQQGDALAWAREHGQQVRVVVTSARHGCSAALIDALPALQAIVSFGVGYDSIALDAARARGIQVSNTPDVLNDCVADLAFGLLLDAARGIAHGDRFVRAGRWPQGGFPLTTRVSGKKLGILGLGRIGEIVARRAQGFDMEIAYNNRRPRDGAPWRFEPDLKALAAWSDFLVVACVGGPETAGLVSREILDALGPRGILVNVSRGSVIDEDALVAALAEGRLGGAGLDVFRDEPDVPAALLALDHVVLAPHMASGTHETRAAMTALTLQNLDAFLADGKVLTPVL</sequence>
<dbReference type="Pfam" id="PF02826">
    <property type="entry name" value="2-Hacid_dh_C"/>
    <property type="match status" value="1"/>
</dbReference>
<dbReference type="GO" id="GO:0005829">
    <property type="term" value="C:cytosol"/>
    <property type="evidence" value="ECO:0007669"/>
    <property type="project" value="TreeGrafter"/>
</dbReference>
<evidence type="ECO:0000256" key="1">
    <source>
        <dbReference type="ARBA" id="ARBA00022857"/>
    </source>
</evidence>
<dbReference type="InterPro" id="IPR006140">
    <property type="entry name" value="D-isomer_DH_NAD-bd"/>
</dbReference>
<evidence type="ECO:0000259" key="5">
    <source>
        <dbReference type="Pfam" id="PF00389"/>
    </source>
</evidence>
<evidence type="ECO:0000256" key="2">
    <source>
        <dbReference type="ARBA" id="ARBA00023002"/>
    </source>
</evidence>
<dbReference type="Gene3D" id="3.40.50.720">
    <property type="entry name" value="NAD(P)-binding Rossmann-like Domain"/>
    <property type="match status" value="2"/>
</dbReference>
<dbReference type="GO" id="GO:0030267">
    <property type="term" value="F:glyoxylate reductase (NADPH) activity"/>
    <property type="evidence" value="ECO:0007669"/>
    <property type="project" value="TreeGrafter"/>
</dbReference>
<proteinExistence type="inferred from homology"/>
<keyword evidence="2 4" id="KW-0560">Oxidoreductase</keyword>
<evidence type="ECO:0000256" key="4">
    <source>
        <dbReference type="RuleBase" id="RU003719"/>
    </source>
</evidence>
<evidence type="ECO:0000256" key="3">
    <source>
        <dbReference type="ARBA" id="ARBA00023027"/>
    </source>
</evidence>
<evidence type="ECO:0000313" key="8">
    <source>
        <dbReference type="Proteomes" id="UP000325743"/>
    </source>
</evidence>
<dbReference type="SUPFAM" id="SSF51735">
    <property type="entry name" value="NAD(P)-binding Rossmann-fold domains"/>
    <property type="match status" value="1"/>
</dbReference>
<dbReference type="InterPro" id="IPR050223">
    <property type="entry name" value="D-isomer_2-hydroxyacid_DH"/>
</dbReference>
<dbReference type="InterPro" id="IPR006139">
    <property type="entry name" value="D-isomer_2_OHA_DH_cat_dom"/>
</dbReference>
<dbReference type="AlphaFoldDB" id="A0A5P3VH96"/>
<reference evidence="7 8" key="1">
    <citation type="submission" date="2018-09" db="EMBL/GenBank/DDBJ databases">
        <title>Complete genome sequence of Cupriavidus oxalaticus T2, a bacterium capable of phenol tolerance and degradation.</title>
        <authorList>
            <person name="Yan J."/>
        </authorList>
    </citation>
    <scope>NUCLEOTIDE SEQUENCE [LARGE SCALE GENOMIC DNA]</scope>
    <source>
        <strain evidence="7 8">T2</strain>
    </source>
</reference>
<keyword evidence="1" id="KW-0521">NADP</keyword>